<dbReference type="AlphaFoldDB" id="A0A1H0CU20"/>
<dbReference type="InterPro" id="IPR005318">
    <property type="entry name" value="OM_porin_bac"/>
</dbReference>
<proteinExistence type="inferred from homology"/>
<sequence>MIQAHFPSRVLCYSALGATLLPFAAQADFIDDSSANLDLRNFYQLRDFRQTTAPQSQAGNWSQGFVLRVQSGFTDGPLGFGLDAMGLLGVKLDSGRGRSNDGTLPFGPTSREPVDDYSHAGVTAKARYSKTLLNLGILTPQLPVVFRDDTRLLPQTFDGAMLTSNEIDRLTLTAGQLWKSRTRESAGSDDMYIMGRSKAFASDEFNLGGASYAFTPDFTASYYYAQLQGIYQQQYLGLVHTLPLGEGLSLRSDLRYFDSSKDGAAISGPVDNRNFNGMLTLKAGAHAFSAAYQKMIGSDAFPTLNGYTTPYVHNLMTIQTFTRPQEKSWQLRYDYDFAALGVPGLSLMTRYTNGDDIDRGAGKADDSEWERDTDLAYVVQSGPFKDVSFKWRNAAYRSRYSGDIDENRFIVNYTLKLW</sequence>
<dbReference type="GO" id="GO:0016020">
    <property type="term" value="C:membrane"/>
    <property type="evidence" value="ECO:0007669"/>
    <property type="project" value="InterPro"/>
</dbReference>
<dbReference type="Gene3D" id="2.40.160.10">
    <property type="entry name" value="Porin"/>
    <property type="match status" value="1"/>
</dbReference>
<keyword evidence="6" id="KW-1185">Reference proteome</keyword>
<keyword evidence="3 4" id="KW-0732">Signal</keyword>
<keyword evidence="2" id="KW-0813">Transport</keyword>
<evidence type="ECO:0000256" key="1">
    <source>
        <dbReference type="ARBA" id="ARBA00009075"/>
    </source>
</evidence>
<dbReference type="STRING" id="198616.SAMN05216193_10424"/>
<dbReference type="GO" id="GO:0015288">
    <property type="term" value="F:porin activity"/>
    <property type="evidence" value="ECO:0007669"/>
    <property type="project" value="TreeGrafter"/>
</dbReference>
<comment type="similarity">
    <text evidence="1">Belongs to the outer membrane porin (Opr) (TC 1.B.25) family.</text>
</comment>
<dbReference type="Pfam" id="PF03573">
    <property type="entry name" value="OprD"/>
    <property type="match status" value="1"/>
</dbReference>
<accession>A0A1H0CU20</accession>
<reference evidence="6" key="1">
    <citation type="submission" date="2016-10" db="EMBL/GenBank/DDBJ databases">
        <authorList>
            <person name="Varghese N."/>
            <person name="Submissions S."/>
        </authorList>
    </citation>
    <scope>NUCLEOTIDE SEQUENCE [LARGE SCALE GENOMIC DNA]</scope>
    <source>
        <strain evidence="6">JCM 21621</strain>
    </source>
</reference>
<name>A0A1H0CU20_9PSED</name>
<gene>
    <name evidence="5" type="ORF">SAMN05216193_10424</name>
</gene>
<dbReference type="Proteomes" id="UP000242957">
    <property type="component" value="Unassembled WGS sequence"/>
</dbReference>
<dbReference type="RefSeq" id="WP_084314298.1">
    <property type="nucleotide sequence ID" value="NZ_FNIJ01000004.1"/>
</dbReference>
<evidence type="ECO:0000256" key="4">
    <source>
        <dbReference type="SAM" id="SignalP"/>
    </source>
</evidence>
<organism evidence="5 6">
    <name type="scientific">Pseudomonas jinjuensis</name>
    <dbReference type="NCBI Taxonomy" id="198616"/>
    <lineage>
        <taxon>Bacteria</taxon>
        <taxon>Pseudomonadati</taxon>
        <taxon>Pseudomonadota</taxon>
        <taxon>Gammaproteobacteria</taxon>
        <taxon>Pseudomonadales</taxon>
        <taxon>Pseudomonadaceae</taxon>
        <taxon>Pseudomonas</taxon>
    </lineage>
</organism>
<dbReference type="FunFam" id="2.40.160.10:FF:000008">
    <property type="entry name" value="OprD family porin"/>
    <property type="match status" value="1"/>
</dbReference>
<feature type="chain" id="PRO_5017307176" evidence="4">
    <location>
        <begin position="28"/>
        <end position="418"/>
    </location>
</feature>
<dbReference type="PANTHER" id="PTHR34596:SF2">
    <property type="entry name" value="CHITOPORIN"/>
    <property type="match status" value="1"/>
</dbReference>
<dbReference type="EMBL" id="FNIJ01000004">
    <property type="protein sequence ID" value="SDN61402.1"/>
    <property type="molecule type" value="Genomic_DNA"/>
</dbReference>
<evidence type="ECO:0000256" key="3">
    <source>
        <dbReference type="ARBA" id="ARBA00022729"/>
    </source>
</evidence>
<dbReference type="InterPro" id="IPR023614">
    <property type="entry name" value="Porin_dom_sf"/>
</dbReference>
<evidence type="ECO:0000313" key="6">
    <source>
        <dbReference type="Proteomes" id="UP000242957"/>
    </source>
</evidence>
<protein>
    <submittedName>
        <fullName evidence="5">Outer membrane porin, OprD family</fullName>
    </submittedName>
</protein>
<evidence type="ECO:0000313" key="5">
    <source>
        <dbReference type="EMBL" id="SDN61402.1"/>
    </source>
</evidence>
<dbReference type="PANTHER" id="PTHR34596">
    <property type="entry name" value="CHITOPORIN"/>
    <property type="match status" value="1"/>
</dbReference>
<feature type="signal peptide" evidence="4">
    <location>
        <begin position="1"/>
        <end position="27"/>
    </location>
</feature>
<evidence type="ECO:0000256" key="2">
    <source>
        <dbReference type="ARBA" id="ARBA00022448"/>
    </source>
</evidence>
<dbReference type="OrthoDB" id="6759120at2"/>